<dbReference type="PANTHER" id="PTHR42723">
    <property type="entry name" value="CHLOROPHYLL SYNTHASE"/>
    <property type="match status" value="1"/>
</dbReference>
<keyword evidence="7" id="KW-0808">Transferase</keyword>
<dbReference type="GO" id="GO:0016765">
    <property type="term" value="F:transferase activity, transferring alkyl or aryl (other than methyl) groups"/>
    <property type="evidence" value="ECO:0007669"/>
    <property type="project" value="InterPro"/>
</dbReference>
<evidence type="ECO:0000313" key="8">
    <source>
        <dbReference type="Proteomes" id="UP000605253"/>
    </source>
</evidence>
<feature type="transmembrane region" description="Helical" evidence="6">
    <location>
        <begin position="233"/>
        <end position="249"/>
    </location>
</feature>
<dbReference type="AlphaFoldDB" id="A0A917FQP9"/>
<evidence type="ECO:0000256" key="4">
    <source>
        <dbReference type="ARBA" id="ARBA00022989"/>
    </source>
</evidence>
<evidence type="ECO:0000256" key="3">
    <source>
        <dbReference type="ARBA" id="ARBA00022692"/>
    </source>
</evidence>
<evidence type="ECO:0000256" key="2">
    <source>
        <dbReference type="ARBA" id="ARBA00022475"/>
    </source>
</evidence>
<dbReference type="PANTHER" id="PTHR42723:SF1">
    <property type="entry name" value="CHLOROPHYLL SYNTHASE, CHLOROPLASTIC"/>
    <property type="match status" value="1"/>
</dbReference>
<evidence type="ECO:0000256" key="6">
    <source>
        <dbReference type="SAM" id="Phobius"/>
    </source>
</evidence>
<reference evidence="7" key="2">
    <citation type="submission" date="2020-09" db="EMBL/GenBank/DDBJ databases">
        <authorList>
            <person name="Sun Q."/>
            <person name="Zhou Y."/>
        </authorList>
    </citation>
    <scope>NUCLEOTIDE SEQUENCE</scope>
    <source>
        <strain evidence="7">CGMCC 1.12181</strain>
    </source>
</reference>
<feature type="transmembrane region" description="Helical" evidence="6">
    <location>
        <begin position="200"/>
        <end position="221"/>
    </location>
</feature>
<evidence type="ECO:0000256" key="1">
    <source>
        <dbReference type="ARBA" id="ARBA00004141"/>
    </source>
</evidence>
<feature type="transmembrane region" description="Helical" evidence="6">
    <location>
        <begin position="156"/>
        <end position="174"/>
    </location>
</feature>
<keyword evidence="2" id="KW-1003">Cell membrane</keyword>
<accession>A0A917FQP9</accession>
<comment type="subcellular location">
    <subcellularLocation>
        <location evidence="1">Membrane</location>
        <topology evidence="1">Multi-pass membrane protein</topology>
    </subcellularLocation>
</comment>
<dbReference type="GO" id="GO:0016757">
    <property type="term" value="F:glycosyltransferase activity"/>
    <property type="evidence" value="ECO:0007669"/>
    <property type="project" value="UniProtKB-KW"/>
</dbReference>
<organism evidence="7 8">
    <name type="scientific">Marinicella pacifica</name>
    <dbReference type="NCBI Taxonomy" id="1171543"/>
    <lineage>
        <taxon>Bacteria</taxon>
        <taxon>Pseudomonadati</taxon>
        <taxon>Pseudomonadota</taxon>
        <taxon>Gammaproteobacteria</taxon>
        <taxon>Lysobacterales</taxon>
        <taxon>Marinicellaceae</taxon>
        <taxon>Marinicella</taxon>
    </lineage>
</organism>
<dbReference type="Proteomes" id="UP000605253">
    <property type="component" value="Unassembled WGS sequence"/>
</dbReference>
<gene>
    <name evidence="7" type="ORF">GCM10011365_15750</name>
</gene>
<feature type="transmembrane region" description="Helical" evidence="6">
    <location>
        <begin position="131"/>
        <end position="150"/>
    </location>
</feature>
<dbReference type="InterPro" id="IPR050475">
    <property type="entry name" value="Prenyltransferase_related"/>
</dbReference>
<reference evidence="7" key="1">
    <citation type="journal article" date="2014" name="Int. J. Syst. Evol. Microbiol.">
        <title>Complete genome sequence of Corynebacterium casei LMG S-19264T (=DSM 44701T), isolated from a smear-ripened cheese.</title>
        <authorList>
            <consortium name="US DOE Joint Genome Institute (JGI-PGF)"/>
            <person name="Walter F."/>
            <person name="Albersmeier A."/>
            <person name="Kalinowski J."/>
            <person name="Ruckert C."/>
        </authorList>
    </citation>
    <scope>NUCLEOTIDE SEQUENCE</scope>
    <source>
        <strain evidence="7">CGMCC 1.12181</strain>
    </source>
</reference>
<dbReference type="Gene3D" id="1.10.357.140">
    <property type="entry name" value="UbiA prenyltransferase"/>
    <property type="match status" value="1"/>
</dbReference>
<keyword evidence="4 6" id="KW-1133">Transmembrane helix</keyword>
<dbReference type="EMBL" id="BMEO01000005">
    <property type="protein sequence ID" value="GGF95286.1"/>
    <property type="molecule type" value="Genomic_DNA"/>
</dbReference>
<evidence type="ECO:0000256" key="5">
    <source>
        <dbReference type="ARBA" id="ARBA00023136"/>
    </source>
</evidence>
<dbReference type="InterPro" id="IPR000537">
    <property type="entry name" value="UbiA_prenyltransferase"/>
</dbReference>
<dbReference type="InterPro" id="IPR044878">
    <property type="entry name" value="UbiA_sf"/>
</dbReference>
<name>A0A917FQP9_9GAMM</name>
<keyword evidence="5 6" id="KW-0472">Membrane</keyword>
<proteinExistence type="predicted"/>
<sequence>MPMNNLISLIRPHQWLKNLFVFAPLFFAFAFEADILWQTLMGFGLFCLVASSIYVFNDLNDVAEDRRHPSKQNRPIASGAVSAKTAWFLFMSLGVVALGGAFFLQTDLFYVLALYFLMNIAYSLGLKHVPIIDIFIIAIGFVLRLFAGNVFLNQPLSMWIIIMTFLLAIFLGFAKRRDDVLLQQQGQATRKNIDGYNLEFINAAMVLMSAVIIIGYIQYTITPEVMNRFGTQHVYLTAVFVILGILRYMQITFVDQKSSSPTRVLMYDGFIQLTIAGWLVSYLLIYFFAAHP</sequence>
<comment type="caution">
    <text evidence="7">The sequence shown here is derived from an EMBL/GenBank/DDBJ whole genome shotgun (WGS) entry which is preliminary data.</text>
</comment>
<feature type="transmembrane region" description="Helical" evidence="6">
    <location>
        <begin position="270"/>
        <end position="289"/>
    </location>
</feature>
<keyword evidence="3 6" id="KW-0812">Transmembrane</keyword>
<keyword evidence="7" id="KW-0328">Glycosyltransferase</keyword>
<dbReference type="GO" id="GO:0016020">
    <property type="term" value="C:membrane"/>
    <property type="evidence" value="ECO:0007669"/>
    <property type="project" value="UniProtKB-SubCell"/>
</dbReference>
<keyword evidence="8" id="KW-1185">Reference proteome</keyword>
<dbReference type="Pfam" id="PF01040">
    <property type="entry name" value="UbiA"/>
    <property type="match status" value="1"/>
</dbReference>
<protein>
    <submittedName>
        <fullName evidence="7">Decaprenyl-phosphate phosphoribosyltransferase</fullName>
    </submittedName>
</protein>
<feature type="transmembrane region" description="Helical" evidence="6">
    <location>
        <begin position="15"/>
        <end position="31"/>
    </location>
</feature>
<evidence type="ECO:0000313" key="7">
    <source>
        <dbReference type="EMBL" id="GGF95286.1"/>
    </source>
</evidence>
<dbReference type="CDD" id="cd13963">
    <property type="entry name" value="PT_UbiA_2"/>
    <property type="match status" value="1"/>
</dbReference>